<feature type="transmembrane region" description="Helical" evidence="1">
    <location>
        <begin position="30"/>
        <end position="48"/>
    </location>
</feature>
<comment type="caution">
    <text evidence="2">The sequence shown here is derived from an EMBL/GenBank/DDBJ whole genome shotgun (WGS) entry which is preliminary data.</text>
</comment>
<accession>A0A0F9EL38</accession>
<keyword evidence="1" id="KW-0472">Membrane</keyword>
<evidence type="ECO:0000313" key="2">
    <source>
        <dbReference type="EMBL" id="KKL66996.1"/>
    </source>
</evidence>
<keyword evidence="1" id="KW-0812">Transmembrane</keyword>
<dbReference type="AlphaFoldDB" id="A0A0F9EL38"/>
<evidence type="ECO:0000256" key="1">
    <source>
        <dbReference type="SAM" id="Phobius"/>
    </source>
</evidence>
<dbReference type="EMBL" id="LAZR01027023">
    <property type="protein sequence ID" value="KKL66996.1"/>
    <property type="molecule type" value="Genomic_DNA"/>
</dbReference>
<protein>
    <submittedName>
        <fullName evidence="2">Uncharacterized protein</fullName>
    </submittedName>
</protein>
<sequence length="53" mass="5172">MIYVSTLIALTAAGPALAHGETPVHAGSPAALIAGVAVMAVAAALAHLRRRAA</sequence>
<reference evidence="2" key="1">
    <citation type="journal article" date="2015" name="Nature">
        <title>Complex archaea that bridge the gap between prokaryotes and eukaryotes.</title>
        <authorList>
            <person name="Spang A."/>
            <person name="Saw J.H."/>
            <person name="Jorgensen S.L."/>
            <person name="Zaremba-Niedzwiedzka K."/>
            <person name="Martijn J."/>
            <person name="Lind A.E."/>
            <person name="van Eijk R."/>
            <person name="Schleper C."/>
            <person name="Guy L."/>
            <person name="Ettema T.J."/>
        </authorList>
    </citation>
    <scope>NUCLEOTIDE SEQUENCE</scope>
</reference>
<gene>
    <name evidence="2" type="ORF">LCGC14_2139390</name>
</gene>
<keyword evidence="1" id="KW-1133">Transmembrane helix</keyword>
<organism evidence="2">
    <name type="scientific">marine sediment metagenome</name>
    <dbReference type="NCBI Taxonomy" id="412755"/>
    <lineage>
        <taxon>unclassified sequences</taxon>
        <taxon>metagenomes</taxon>
        <taxon>ecological metagenomes</taxon>
    </lineage>
</organism>
<proteinExistence type="predicted"/>
<name>A0A0F9EL38_9ZZZZ</name>